<reference evidence="3 4" key="1">
    <citation type="submission" date="2016-08" db="EMBL/GenBank/DDBJ databases">
        <authorList>
            <consortium name="Lentinula edodes genome sequencing consortium"/>
            <person name="Sakamoto Y."/>
            <person name="Nakade K."/>
            <person name="Sato S."/>
            <person name="Yoshida Y."/>
            <person name="Miyazaki K."/>
            <person name="Natsume S."/>
            <person name="Konno N."/>
        </authorList>
    </citation>
    <scope>NUCLEOTIDE SEQUENCE [LARGE SCALE GENOMIC DNA]</scope>
    <source>
        <strain evidence="3 4">NBRC 111202</strain>
    </source>
</reference>
<feature type="transmembrane region" description="Helical" evidence="2">
    <location>
        <begin position="587"/>
        <end position="605"/>
    </location>
</feature>
<keyword evidence="2" id="KW-0812">Transmembrane</keyword>
<feature type="transmembrane region" description="Helical" evidence="2">
    <location>
        <begin position="339"/>
        <end position="359"/>
    </location>
</feature>
<protein>
    <submittedName>
        <fullName evidence="3">Uncharacterized protein</fullName>
    </submittedName>
</protein>
<reference evidence="3 4" key="2">
    <citation type="submission" date="2017-02" db="EMBL/GenBank/DDBJ databases">
        <title>A genome survey and senescence transcriptome analysis in Lentinula edodes.</title>
        <authorList>
            <person name="Sakamoto Y."/>
            <person name="Nakade K."/>
            <person name="Sato S."/>
            <person name="Yoshida Y."/>
            <person name="Miyazaki K."/>
            <person name="Natsume S."/>
            <person name="Konno N."/>
        </authorList>
    </citation>
    <scope>NUCLEOTIDE SEQUENCE [LARGE SCALE GENOMIC DNA]</scope>
    <source>
        <strain evidence="3 4">NBRC 111202</strain>
    </source>
</reference>
<feature type="compositionally biased region" description="Polar residues" evidence="1">
    <location>
        <begin position="248"/>
        <end position="257"/>
    </location>
</feature>
<evidence type="ECO:0000313" key="3">
    <source>
        <dbReference type="EMBL" id="GAW01357.1"/>
    </source>
</evidence>
<evidence type="ECO:0000313" key="4">
    <source>
        <dbReference type="Proteomes" id="UP000188533"/>
    </source>
</evidence>
<accession>A0A1Q3E281</accession>
<feature type="compositionally biased region" description="Basic and acidic residues" evidence="1">
    <location>
        <begin position="49"/>
        <end position="59"/>
    </location>
</feature>
<feature type="region of interest" description="Disordered" evidence="1">
    <location>
        <begin position="291"/>
        <end position="314"/>
    </location>
</feature>
<name>A0A1Q3E281_LENED</name>
<feature type="transmembrane region" description="Helical" evidence="2">
    <location>
        <begin position="371"/>
        <end position="394"/>
    </location>
</feature>
<sequence length="619" mass="68823">MYSRQHLDSPPPQSQFRRPWSPDPYDPYPSVNNSSRDVNQDQYFSQENNIHDLHQDYSRHPIQPSQLRQQLREPSDASVEALDLADYARTLRPHGNWQPEPENDILDSLHPPSLLSRSGTLSSSSHPSVRSPAHRPFSLPPSSSSRQPLYPRNHPRTSYRSHNYPYLTTDEPDIVTSPAQSEVDISQFPPWSRRWYNPDHSHMPLSPPDIYSPLPTSTFDPKRKSGDVFDPDHTLKRGSYSKPFDSDPQYSSSYGNDSSRDLLPWSSDPPEYGPTINDSLKAERIRMLEREFGPNAKSNKSNSRNDDFLDDNGKPLVGTVDSKGNLVTQGPNKRIATRVLQIVFAAAAGIPSIYAAILIKPNPAAPPSGSIAAYVLYIFSVITLLTLLFLFMIYPCCIRRKKGHSVPGDRANPLANGMMVLPVQSLPGGKNHKKAKGKKGRKGQGANTGDVQVNLIVDPNMFGGDRDDDDEEEGDEEDENGLGGGGGGGGTWDWEGSSVPGGWSHSSNGGHAARKKKKNRRAKRRSVFVGLAMEEEWKKARSFAKKIMAFDIFGVVLWGTVFVVIMMGKRCPIGRYDGWCNAYNVSSAAACLLCFLFGLSVFFDIKDLHTSNVSPRTRM</sequence>
<comment type="caution">
    <text evidence="3">The sequence shown here is derived from an EMBL/GenBank/DDBJ whole genome shotgun (WGS) entry which is preliminary data.</text>
</comment>
<feature type="region of interest" description="Disordered" evidence="1">
    <location>
        <begin position="422"/>
        <end position="521"/>
    </location>
</feature>
<evidence type="ECO:0000256" key="2">
    <source>
        <dbReference type="SAM" id="Phobius"/>
    </source>
</evidence>
<feature type="compositionally biased region" description="Basic and acidic residues" evidence="1">
    <location>
        <begin position="303"/>
        <end position="313"/>
    </location>
</feature>
<gene>
    <name evidence="3" type="ORF">LENED_002947</name>
</gene>
<proteinExistence type="predicted"/>
<feature type="region of interest" description="Disordered" evidence="1">
    <location>
        <begin position="206"/>
        <end position="277"/>
    </location>
</feature>
<dbReference type="EMBL" id="BDGU01000059">
    <property type="protein sequence ID" value="GAW01357.1"/>
    <property type="molecule type" value="Genomic_DNA"/>
</dbReference>
<keyword evidence="4" id="KW-1185">Reference proteome</keyword>
<feature type="compositionally biased region" description="Acidic residues" evidence="1">
    <location>
        <begin position="466"/>
        <end position="480"/>
    </location>
</feature>
<feature type="compositionally biased region" description="Basic residues" evidence="1">
    <location>
        <begin position="430"/>
        <end position="442"/>
    </location>
</feature>
<feature type="compositionally biased region" description="Low complexity" evidence="1">
    <location>
        <begin position="111"/>
        <end position="152"/>
    </location>
</feature>
<feature type="region of interest" description="Disordered" evidence="1">
    <location>
        <begin position="1"/>
        <end position="78"/>
    </location>
</feature>
<feature type="compositionally biased region" description="Polar residues" evidence="1">
    <location>
        <begin position="31"/>
        <end position="48"/>
    </location>
</feature>
<feature type="compositionally biased region" description="Basic and acidic residues" evidence="1">
    <location>
        <begin position="220"/>
        <end position="235"/>
    </location>
</feature>
<feature type="region of interest" description="Disordered" evidence="1">
    <location>
        <begin position="92"/>
        <end position="173"/>
    </location>
</feature>
<keyword evidence="2" id="KW-0472">Membrane</keyword>
<feature type="compositionally biased region" description="Gly residues" evidence="1">
    <location>
        <begin position="481"/>
        <end position="491"/>
    </location>
</feature>
<feature type="transmembrane region" description="Helical" evidence="2">
    <location>
        <begin position="547"/>
        <end position="567"/>
    </location>
</feature>
<feature type="compositionally biased region" description="Basic residues" evidence="1">
    <location>
        <begin position="512"/>
        <end position="521"/>
    </location>
</feature>
<organism evidence="3 4">
    <name type="scientific">Lentinula edodes</name>
    <name type="common">Shiitake mushroom</name>
    <name type="synonym">Lentinus edodes</name>
    <dbReference type="NCBI Taxonomy" id="5353"/>
    <lineage>
        <taxon>Eukaryota</taxon>
        <taxon>Fungi</taxon>
        <taxon>Dikarya</taxon>
        <taxon>Basidiomycota</taxon>
        <taxon>Agaricomycotina</taxon>
        <taxon>Agaricomycetes</taxon>
        <taxon>Agaricomycetidae</taxon>
        <taxon>Agaricales</taxon>
        <taxon>Marasmiineae</taxon>
        <taxon>Omphalotaceae</taxon>
        <taxon>Lentinula</taxon>
    </lineage>
</organism>
<keyword evidence="2" id="KW-1133">Transmembrane helix</keyword>
<evidence type="ECO:0000256" key="1">
    <source>
        <dbReference type="SAM" id="MobiDB-lite"/>
    </source>
</evidence>
<dbReference type="AlphaFoldDB" id="A0A1Q3E281"/>
<dbReference type="Proteomes" id="UP000188533">
    <property type="component" value="Unassembled WGS sequence"/>
</dbReference>